<proteinExistence type="predicted"/>
<protein>
    <submittedName>
        <fullName evidence="1">Uncharacterized protein</fullName>
    </submittedName>
</protein>
<organism evidence="1 2">
    <name type="scientific">Tetranychus urticae</name>
    <name type="common">Two-spotted spider mite</name>
    <dbReference type="NCBI Taxonomy" id="32264"/>
    <lineage>
        <taxon>Eukaryota</taxon>
        <taxon>Metazoa</taxon>
        <taxon>Ecdysozoa</taxon>
        <taxon>Arthropoda</taxon>
        <taxon>Chelicerata</taxon>
        <taxon>Arachnida</taxon>
        <taxon>Acari</taxon>
        <taxon>Acariformes</taxon>
        <taxon>Trombidiformes</taxon>
        <taxon>Prostigmata</taxon>
        <taxon>Eleutherengona</taxon>
        <taxon>Raphignathae</taxon>
        <taxon>Tetranychoidea</taxon>
        <taxon>Tetranychidae</taxon>
        <taxon>Tetranychus</taxon>
    </lineage>
</organism>
<dbReference type="HOGENOM" id="CLU_2963805_0_0_1"/>
<evidence type="ECO:0000313" key="2">
    <source>
        <dbReference type="Proteomes" id="UP000015104"/>
    </source>
</evidence>
<dbReference type="AlphaFoldDB" id="T1KXZ7"/>
<dbReference type="EnsemblMetazoa" id="tetur26g01940.1">
    <property type="protein sequence ID" value="tetur26g01940.1"/>
    <property type="gene ID" value="tetur26g01940"/>
</dbReference>
<dbReference type="EMBL" id="CAEY01000697">
    <property type="status" value="NOT_ANNOTATED_CDS"/>
    <property type="molecule type" value="Genomic_DNA"/>
</dbReference>
<dbReference type="Proteomes" id="UP000015104">
    <property type="component" value="Unassembled WGS sequence"/>
</dbReference>
<evidence type="ECO:0000313" key="1">
    <source>
        <dbReference type="EnsemblMetazoa" id="tetur26g01940.1"/>
    </source>
</evidence>
<reference evidence="1" key="2">
    <citation type="submission" date="2015-06" db="UniProtKB">
        <authorList>
            <consortium name="EnsemblMetazoa"/>
        </authorList>
    </citation>
    <scope>IDENTIFICATION</scope>
</reference>
<keyword evidence="2" id="KW-1185">Reference proteome</keyword>
<accession>T1KXZ7</accession>
<reference evidence="2" key="1">
    <citation type="submission" date="2011-08" db="EMBL/GenBank/DDBJ databases">
        <authorList>
            <person name="Rombauts S."/>
        </authorList>
    </citation>
    <scope>NUCLEOTIDE SEQUENCE</scope>
    <source>
        <strain evidence="2">London</strain>
    </source>
</reference>
<name>T1KXZ7_TETUR</name>
<sequence>MLMGSSTRPTKNHSKSCQLLQVREQKVDKKRKELEPLFATLTCSGTIKIGTWTVTANKV</sequence>